<reference evidence="16 17" key="1">
    <citation type="submission" date="2017-04" db="EMBL/GenBank/DDBJ databases">
        <authorList>
            <person name="Afonso C.L."/>
            <person name="Miller P.J."/>
            <person name="Scott M.A."/>
            <person name="Spackman E."/>
            <person name="Goraichik I."/>
            <person name="Dimitrov K.M."/>
            <person name="Suarez D.L."/>
            <person name="Swayne D.E."/>
        </authorList>
    </citation>
    <scope>NUCLEOTIDE SEQUENCE [LARGE SCALE GENOMIC DNA]</scope>
    <source>
        <strain evidence="16 17">CGMCC 1.12644</strain>
    </source>
</reference>
<dbReference type="CDD" id="cd01586">
    <property type="entry name" value="AcnA_IRP"/>
    <property type="match status" value="1"/>
</dbReference>
<dbReference type="GO" id="GO:0003994">
    <property type="term" value="F:aconitate hydratase activity"/>
    <property type="evidence" value="ECO:0007669"/>
    <property type="project" value="UniProtKB-EC"/>
</dbReference>
<dbReference type="AlphaFoldDB" id="A0A1W1Z1E0"/>
<dbReference type="Pfam" id="PF00694">
    <property type="entry name" value="Aconitase_C"/>
    <property type="match status" value="1"/>
</dbReference>
<evidence type="ECO:0000256" key="4">
    <source>
        <dbReference type="ARBA" id="ARBA00005026"/>
    </source>
</evidence>
<evidence type="ECO:0000256" key="1">
    <source>
        <dbReference type="ARBA" id="ARBA00000118"/>
    </source>
</evidence>
<feature type="domain" description="Aconitase/3-isopropylmalate dehydratase large subunit alpha/beta/alpha" evidence="14">
    <location>
        <begin position="82"/>
        <end position="593"/>
    </location>
</feature>
<organism evidence="16 17">
    <name type="scientific">Primorskyibacter flagellatus</name>
    <dbReference type="NCBI Taxonomy" id="1387277"/>
    <lineage>
        <taxon>Bacteria</taxon>
        <taxon>Pseudomonadati</taxon>
        <taxon>Pseudomonadota</taxon>
        <taxon>Alphaproteobacteria</taxon>
        <taxon>Rhodobacterales</taxon>
        <taxon>Roseobacteraceae</taxon>
        <taxon>Primorskyibacter</taxon>
    </lineage>
</organism>
<proteinExistence type="inferred from homology"/>
<dbReference type="EC" id="4.2.1.3" evidence="12"/>
<dbReference type="Gene3D" id="6.10.190.10">
    <property type="match status" value="1"/>
</dbReference>
<dbReference type="Gene3D" id="3.20.19.10">
    <property type="entry name" value="Aconitase, domain 4"/>
    <property type="match status" value="1"/>
</dbReference>
<keyword evidence="10 12" id="KW-0456">Lyase</keyword>
<dbReference type="SUPFAM" id="SSF52016">
    <property type="entry name" value="LeuD/IlvD-like"/>
    <property type="match status" value="1"/>
</dbReference>
<dbReference type="PROSITE" id="PS01244">
    <property type="entry name" value="ACONITASE_2"/>
    <property type="match status" value="1"/>
</dbReference>
<dbReference type="Pfam" id="PF00330">
    <property type="entry name" value="Aconitase"/>
    <property type="match status" value="1"/>
</dbReference>
<comment type="pathway">
    <text evidence="3">Carbohydrate metabolism; tricarboxylic acid cycle; isocitrate from oxaloacetate: step 2/2.</text>
</comment>
<accession>A0A1W1Z1E0</accession>
<dbReference type="GO" id="GO:0047456">
    <property type="term" value="F:2-methylisocitrate dehydratase activity"/>
    <property type="evidence" value="ECO:0007669"/>
    <property type="project" value="UniProtKB-EC"/>
</dbReference>
<dbReference type="InterPro" id="IPR000573">
    <property type="entry name" value="AconitaseA/IPMdHydase_ssu_swvl"/>
</dbReference>
<evidence type="ECO:0000259" key="15">
    <source>
        <dbReference type="Pfam" id="PF00694"/>
    </source>
</evidence>
<dbReference type="STRING" id="1387277.SAMN06295998_101145"/>
<evidence type="ECO:0000256" key="12">
    <source>
        <dbReference type="RuleBase" id="RU361275"/>
    </source>
</evidence>
<comment type="cofactor">
    <cofactor evidence="2">
        <name>[4Fe-4S] cluster</name>
        <dbReference type="ChEBI" id="CHEBI:49883"/>
    </cofactor>
</comment>
<comment type="function">
    <text evidence="12">Catalyzes the isomerization of citrate to isocitrate via cis-aconitate.</text>
</comment>
<evidence type="ECO:0000256" key="8">
    <source>
        <dbReference type="ARBA" id="ARBA00023004"/>
    </source>
</evidence>
<evidence type="ECO:0000256" key="11">
    <source>
        <dbReference type="ARBA" id="ARBA00023501"/>
    </source>
</evidence>
<keyword evidence="6 12" id="KW-0004">4Fe-4S</keyword>
<keyword evidence="8 12" id="KW-0408">Iron</keyword>
<dbReference type="GO" id="GO:0051539">
    <property type="term" value="F:4 iron, 4 sulfur cluster binding"/>
    <property type="evidence" value="ECO:0007669"/>
    <property type="project" value="UniProtKB-KW"/>
</dbReference>
<dbReference type="Gene3D" id="3.30.499.10">
    <property type="entry name" value="Aconitase, domain 3"/>
    <property type="match status" value="2"/>
</dbReference>
<gene>
    <name evidence="16" type="ORF">SAMN06295998_101145</name>
</gene>
<dbReference type="Proteomes" id="UP000192330">
    <property type="component" value="Unassembled WGS sequence"/>
</dbReference>
<dbReference type="FunFam" id="3.20.19.10:FF:000001">
    <property type="entry name" value="Aconitate hydratase"/>
    <property type="match status" value="1"/>
</dbReference>
<evidence type="ECO:0000256" key="7">
    <source>
        <dbReference type="ARBA" id="ARBA00022723"/>
    </source>
</evidence>
<name>A0A1W1Z1E0_9RHOB</name>
<evidence type="ECO:0000256" key="9">
    <source>
        <dbReference type="ARBA" id="ARBA00023014"/>
    </source>
</evidence>
<dbReference type="InterPro" id="IPR018136">
    <property type="entry name" value="Aconitase_4Fe-4S_BS"/>
</dbReference>
<dbReference type="UniPathway" id="UPA00223">
    <property type="reaction ID" value="UER00718"/>
</dbReference>
<dbReference type="SUPFAM" id="SSF53732">
    <property type="entry name" value="Aconitase iron-sulfur domain"/>
    <property type="match status" value="1"/>
</dbReference>
<dbReference type="FunFam" id="3.30.499.10:FF:000002">
    <property type="entry name" value="Aconitate hydratase"/>
    <property type="match status" value="1"/>
</dbReference>
<evidence type="ECO:0000256" key="2">
    <source>
        <dbReference type="ARBA" id="ARBA00001966"/>
    </source>
</evidence>
<comment type="similarity">
    <text evidence="5 12">Belongs to the aconitase/IPM isomerase family.</text>
</comment>
<dbReference type="InterPro" id="IPR044137">
    <property type="entry name" value="AcnA_IRP_Swivel"/>
</dbReference>
<feature type="domain" description="Aconitase A/isopropylmalate dehydratase small subunit swivel" evidence="15">
    <location>
        <begin position="723"/>
        <end position="849"/>
    </location>
</feature>
<evidence type="ECO:0000256" key="3">
    <source>
        <dbReference type="ARBA" id="ARBA00004717"/>
    </source>
</evidence>
<keyword evidence="17" id="KW-1185">Reference proteome</keyword>
<dbReference type="InterPro" id="IPR015931">
    <property type="entry name" value="Acnase/IPM_dHydase_lsu_aba_1/3"/>
</dbReference>
<evidence type="ECO:0000313" key="16">
    <source>
        <dbReference type="EMBL" id="SMC42275.1"/>
    </source>
</evidence>
<dbReference type="RefSeq" id="WP_084349890.1">
    <property type="nucleotide sequence ID" value="NZ_FWYD01000001.1"/>
</dbReference>
<feature type="region of interest" description="Disordered" evidence="13">
    <location>
        <begin position="413"/>
        <end position="441"/>
    </location>
</feature>
<keyword evidence="7" id="KW-0479">Metal-binding</keyword>
<protein>
    <recommendedName>
        <fullName evidence="12">Aconitate hydratase</fullName>
        <shortName evidence="12">Aconitase</shortName>
        <ecNumber evidence="12">4.2.1.3</ecNumber>
    </recommendedName>
</protein>
<dbReference type="GO" id="GO:0046872">
    <property type="term" value="F:metal ion binding"/>
    <property type="evidence" value="ECO:0007669"/>
    <property type="project" value="UniProtKB-KW"/>
</dbReference>
<keyword evidence="9 12" id="KW-0411">Iron-sulfur</keyword>
<evidence type="ECO:0000256" key="5">
    <source>
        <dbReference type="ARBA" id="ARBA00007185"/>
    </source>
</evidence>
<dbReference type="EMBL" id="FWYD01000001">
    <property type="protein sequence ID" value="SMC42275.1"/>
    <property type="molecule type" value="Genomic_DNA"/>
</dbReference>
<dbReference type="NCBIfam" id="NF009520">
    <property type="entry name" value="PRK12881.1"/>
    <property type="match status" value="1"/>
</dbReference>
<dbReference type="PANTHER" id="PTHR11670">
    <property type="entry name" value="ACONITASE/IRON-RESPONSIVE ELEMENT FAMILY MEMBER"/>
    <property type="match status" value="1"/>
</dbReference>
<evidence type="ECO:0000256" key="13">
    <source>
        <dbReference type="SAM" id="MobiDB-lite"/>
    </source>
</evidence>
<dbReference type="NCBIfam" id="TIGR01341">
    <property type="entry name" value="aconitase_1"/>
    <property type="match status" value="1"/>
</dbReference>
<evidence type="ECO:0000259" key="14">
    <source>
        <dbReference type="Pfam" id="PF00330"/>
    </source>
</evidence>
<comment type="pathway">
    <text evidence="4">Organic acid metabolism; propanoate degradation.</text>
</comment>
<evidence type="ECO:0000313" key="17">
    <source>
        <dbReference type="Proteomes" id="UP000192330"/>
    </source>
</evidence>
<dbReference type="GO" id="GO:0006099">
    <property type="term" value="P:tricarboxylic acid cycle"/>
    <property type="evidence" value="ECO:0007669"/>
    <property type="project" value="UniProtKB-UniPathway"/>
</dbReference>
<dbReference type="CDD" id="cd01580">
    <property type="entry name" value="AcnA_IRP_Swivel"/>
    <property type="match status" value="1"/>
</dbReference>
<dbReference type="InterPro" id="IPR036008">
    <property type="entry name" value="Aconitase_4Fe-4S_dom"/>
</dbReference>
<comment type="catalytic activity">
    <reaction evidence="1">
        <text>(2S,3R)-3-hydroxybutane-1,2,3-tricarboxylate = 2-methyl-cis-aconitate + H2O</text>
        <dbReference type="Rhea" id="RHEA:17941"/>
        <dbReference type="ChEBI" id="CHEBI:15377"/>
        <dbReference type="ChEBI" id="CHEBI:57429"/>
        <dbReference type="ChEBI" id="CHEBI:57872"/>
        <dbReference type="EC" id="4.2.1.99"/>
    </reaction>
</comment>
<dbReference type="NCBIfam" id="NF006757">
    <property type="entry name" value="PRK09277.1"/>
    <property type="match status" value="1"/>
</dbReference>
<dbReference type="InterPro" id="IPR015928">
    <property type="entry name" value="Aconitase/3IPM_dehydase_swvl"/>
</dbReference>
<evidence type="ECO:0000256" key="6">
    <source>
        <dbReference type="ARBA" id="ARBA00022485"/>
    </source>
</evidence>
<dbReference type="PRINTS" id="PR00415">
    <property type="entry name" value="ACONITASE"/>
</dbReference>
<dbReference type="OrthoDB" id="9764318at2"/>
<comment type="catalytic activity">
    <reaction evidence="11 12">
        <text>citrate = D-threo-isocitrate</text>
        <dbReference type="Rhea" id="RHEA:10336"/>
        <dbReference type="ChEBI" id="CHEBI:15562"/>
        <dbReference type="ChEBI" id="CHEBI:16947"/>
        <dbReference type="EC" id="4.2.1.3"/>
    </reaction>
</comment>
<dbReference type="InterPro" id="IPR006249">
    <property type="entry name" value="Aconitase/IRP2"/>
</dbReference>
<sequence length="923" mass="100428">MPITVGQDTAKTRKTLSVGDQSFAYYSIPAAEAAGLGDFSKLPAALKVVLENMLRFEDGNTVTVDDIKAFAEWATKGGKNPREIAYRPARVLMQDFTGVPAVVDLAAMRDGIKHLGGDPQKINPLNPVDLVIDHSVMIDEFGNPRAFQMNVDREYERNMERYTFLKWGQTAFNNFRVVPPGTGICHQVNLEYLSQTVWSDKDQNGDVVAYPDTLVGTDSHTTMVNGAAVLGWGVGGIEAEAAMLGQPISMLIPEVVGFKLTGRMVEGTTGTDLVLKVVEMLREKGVVSKFVEFYGDGLNNLPLADRATIANMAPEYGATCGFFPIDEETLRYLRNTGREDDRVALVEAYAKENGFWRGADYDPVYTDTLELDMGTIVPAISGPKRPQDYIALDSAATAFGHYVKGIREGKDTSASSEVRWEGEGGAPEPTDIPGDEGHHKRGFVPTEKSHYQLHDGSIVIASITSCTNTSNPYVMIGAGLVARKAAALGLTRKPWVKTSLAPGSQVVSAYLEAADLQKDLDKIGFNLVGYGCTTCIGNSGPLAEEISKCINDNDLIGTSILSGNRNFEGRISPDVRANYLASPPLVVAYALVGDMNVDITKDSLGKDKDGNDVYLKDIWPTTKEIADLVEQTVTREAFQSKYADVFKGDEKWQGVEVPQQETYDWPSTSTYIQNPPYFQNMSKEPGTISNIEGARVLALLGDMVTTDHISPAGSFKDTTPAGRYLTERQVPSREFNSYGSRRGNHEVMMRGTFANIRIKNEMLDGVEGGYTKGPDGEQAAIFDAAMAYQENGTPLVIFGGEQYGAGSSRDWAAKGTALLGVKAVIAESFERIHRSNLVGMGVVPLEFTNGDTRKSLKLTGDETVSISGLDTIKPLQDVPCTITYADGTEKEITLKCRIDTAIEIEYIEHGGVLHYVLRNLAAS</sequence>
<evidence type="ECO:0000256" key="10">
    <source>
        <dbReference type="ARBA" id="ARBA00023239"/>
    </source>
</evidence>
<dbReference type="InterPro" id="IPR001030">
    <property type="entry name" value="Acoase/IPM_deHydtase_lsu_aba"/>
</dbReference>
<dbReference type="PROSITE" id="PS00450">
    <property type="entry name" value="ACONITASE_1"/>
    <property type="match status" value="1"/>
</dbReference>